<dbReference type="EMBL" id="BTGU01001671">
    <property type="protein sequence ID" value="GMN27455.1"/>
    <property type="molecule type" value="Genomic_DNA"/>
</dbReference>
<accession>A0AA87Z886</accession>
<reference evidence="6" key="1">
    <citation type="submission" date="2023-07" db="EMBL/GenBank/DDBJ databases">
        <title>draft genome sequence of fig (Ficus carica).</title>
        <authorList>
            <person name="Takahashi T."/>
            <person name="Nishimura K."/>
        </authorList>
    </citation>
    <scope>NUCLEOTIDE SEQUENCE</scope>
</reference>
<dbReference type="EMBL" id="BTGU01002640">
    <property type="protein sequence ID" value="GMN20548.1"/>
    <property type="molecule type" value="Genomic_DNA"/>
</dbReference>
<proteinExistence type="inferred from homology"/>
<dbReference type="GO" id="GO:0016705">
    <property type="term" value="F:oxidoreductase activity, acting on paired donors, with incorporation or reduction of molecular oxygen"/>
    <property type="evidence" value="ECO:0007669"/>
    <property type="project" value="InterPro"/>
</dbReference>
<dbReference type="GO" id="GO:0005506">
    <property type="term" value="F:iron ion binding"/>
    <property type="evidence" value="ECO:0007669"/>
    <property type="project" value="InterPro"/>
</dbReference>
<dbReference type="GO" id="GO:0004497">
    <property type="term" value="F:monooxygenase activity"/>
    <property type="evidence" value="ECO:0007669"/>
    <property type="project" value="InterPro"/>
</dbReference>
<evidence type="ECO:0000256" key="1">
    <source>
        <dbReference type="ARBA" id="ARBA00010617"/>
    </source>
</evidence>
<dbReference type="EMBL" id="BTGU01001672">
    <property type="protein sequence ID" value="GMN27474.1"/>
    <property type="molecule type" value="Genomic_DNA"/>
</dbReference>
<dbReference type="GO" id="GO:0020037">
    <property type="term" value="F:heme binding"/>
    <property type="evidence" value="ECO:0007669"/>
    <property type="project" value="InterPro"/>
</dbReference>
<evidence type="ECO:0008006" key="9">
    <source>
        <dbReference type="Google" id="ProtNLM"/>
    </source>
</evidence>
<keyword evidence="3" id="KW-0408">Iron</keyword>
<evidence type="ECO:0000256" key="2">
    <source>
        <dbReference type="ARBA" id="ARBA00022723"/>
    </source>
</evidence>
<dbReference type="PANTHER" id="PTHR47955">
    <property type="entry name" value="CYTOCHROME P450 FAMILY 71 PROTEIN"/>
    <property type="match status" value="1"/>
</dbReference>
<evidence type="ECO:0000256" key="3">
    <source>
        <dbReference type="ARBA" id="ARBA00023004"/>
    </source>
</evidence>
<evidence type="ECO:0000313" key="8">
    <source>
        <dbReference type="Proteomes" id="UP001187192"/>
    </source>
</evidence>
<organism evidence="6 8">
    <name type="scientific">Ficus carica</name>
    <name type="common">Common fig</name>
    <dbReference type="NCBI Taxonomy" id="3494"/>
    <lineage>
        <taxon>Eukaryota</taxon>
        <taxon>Viridiplantae</taxon>
        <taxon>Streptophyta</taxon>
        <taxon>Embryophyta</taxon>
        <taxon>Tracheophyta</taxon>
        <taxon>Spermatophyta</taxon>
        <taxon>Magnoliopsida</taxon>
        <taxon>eudicotyledons</taxon>
        <taxon>Gunneridae</taxon>
        <taxon>Pentapetalae</taxon>
        <taxon>rosids</taxon>
        <taxon>fabids</taxon>
        <taxon>Rosales</taxon>
        <taxon>Moraceae</taxon>
        <taxon>Ficeae</taxon>
        <taxon>Ficus</taxon>
    </lineage>
</organism>
<sequence length="106" mass="12077">MTEASNNIASGCILGQSYKVEDGSISRMREISTRFAMDVMAFCVGDFFPSLKWVDVVRGFMARLRPTFRELDAFNNRSVQEHKTMKIAPNYDGSDKNDFVDVLLRL</sequence>
<dbReference type="Gene3D" id="1.10.630.10">
    <property type="entry name" value="Cytochrome P450"/>
    <property type="match status" value="1"/>
</dbReference>
<dbReference type="PANTHER" id="PTHR47955:SF15">
    <property type="entry name" value="CYTOCHROME P450 71A2-LIKE"/>
    <property type="match status" value="1"/>
</dbReference>
<dbReference type="SUPFAM" id="SSF48264">
    <property type="entry name" value="Cytochrome P450"/>
    <property type="match status" value="1"/>
</dbReference>
<dbReference type="Proteomes" id="UP001187192">
    <property type="component" value="Unassembled WGS sequence"/>
</dbReference>
<evidence type="ECO:0000313" key="6">
    <source>
        <dbReference type="EMBL" id="GMN27455.1"/>
    </source>
</evidence>
<dbReference type="EMBL" id="BTGU01002639">
    <property type="protein sequence ID" value="GMN20541.1"/>
    <property type="molecule type" value="Genomic_DNA"/>
</dbReference>
<evidence type="ECO:0000313" key="5">
    <source>
        <dbReference type="EMBL" id="GMN20548.1"/>
    </source>
</evidence>
<dbReference type="Gramene" id="FCD_00037074-RA">
    <property type="protein sequence ID" value="FCD_00037074-RA:cds"/>
    <property type="gene ID" value="FCD_00037074"/>
</dbReference>
<evidence type="ECO:0000313" key="4">
    <source>
        <dbReference type="EMBL" id="GMN20541.1"/>
    </source>
</evidence>
<keyword evidence="2" id="KW-0479">Metal-binding</keyword>
<name>A0AA87Z886_FICCA</name>
<dbReference type="AlphaFoldDB" id="A0AA87Z886"/>
<keyword evidence="8" id="KW-1185">Reference proteome</keyword>
<gene>
    <name evidence="6" type="ORF">TIFTF001_041038</name>
    <name evidence="7" type="ORF">TIFTF001_041041</name>
    <name evidence="4" type="ORF">TIFTF001_043107</name>
    <name evidence="5" type="ORF">TIFTF001_043110</name>
</gene>
<evidence type="ECO:0000313" key="7">
    <source>
        <dbReference type="EMBL" id="GMN27474.1"/>
    </source>
</evidence>
<protein>
    <recommendedName>
        <fullName evidence="9">Cytochrome P450</fullName>
    </recommendedName>
</protein>
<comment type="caution">
    <text evidence="6">The sequence shown here is derived from an EMBL/GenBank/DDBJ whole genome shotgun (WGS) entry which is preliminary data.</text>
</comment>
<dbReference type="InterPro" id="IPR036396">
    <property type="entry name" value="Cyt_P450_sf"/>
</dbReference>
<comment type="similarity">
    <text evidence="1">Belongs to the cytochrome P450 family.</text>
</comment>